<keyword evidence="3" id="KW-1185">Reference proteome</keyword>
<sequence>MEEKESFQSDMHINPEGHQGSEAITLFMAPSRSSIWGSKISLDPNHKARTSPSIIGSSLFQWPWTIPNASKRPILGLWTPWNPRIFGPRGAELVLGYSNSSHELLMAEHGPWTIGTSN</sequence>
<feature type="region of interest" description="Disordered" evidence="1">
    <location>
        <begin position="1"/>
        <end position="20"/>
    </location>
</feature>
<organism evidence="2 3">
    <name type="scientific">Austropuccinia psidii MF-1</name>
    <dbReference type="NCBI Taxonomy" id="1389203"/>
    <lineage>
        <taxon>Eukaryota</taxon>
        <taxon>Fungi</taxon>
        <taxon>Dikarya</taxon>
        <taxon>Basidiomycota</taxon>
        <taxon>Pucciniomycotina</taxon>
        <taxon>Pucciniomycetes</taxon>
        <taxon>Pucciniales</taxon>
        <taxon>Sphaerophragmiaceae</taxon>
        <taxon>Austropuccinia</taxon>
    </lineage>
</organism>
<reference evidence="2" key="1">
    <citation type="submission" date="2021-03" db="EMBL/GenBank/DDBJ databases">
        <title>Draft genome sequence of rust myrtle Austropuccinia psidii MF-1, a brazilian biotype.</title>
        <authorList>
            <person name="Quecine M.C."/>
            <person name="Pachon D.M.R."/>
            <person name="Bonatelli M.L."/>
            <person name="Correr F.H."/>
            <person name="Franceschini L.M."/>
            <person name="Leite T.F."/>
            <person name="Margarido G.R.A."/>
            <person name="Almeida C.A."/>
            <person name="Ferrarezi J.A."/>
            <person name="Labate C.A."/>
        </authorList>
    </citation>
    <scope>NUCLEOTIDE SEQUENCE</scope>
    <source>
        <strain evidence="2">MF-1</strain>
    </source>
</reference>
<accession>A0A9Q3PGW1</accession>
<evidence type="ECO:0000256" key="1">
    <source>
        <dbReference type="SAM" id="MobiDB-lite"/>
    </source>
</evidence>
<dbReference type="AlphaFoldDB" id="A0A9Q3PGW1"/>
<evidence type="ECO:0000313" key="2">
    <source>
        <dbReference type="EMBL" id="MBW0560077.1"/>
    </source>
</evidence>
<comment type="caution">
    <text evidence="2">The sequence shown here is derived from an EMBL/GenBank/DDBJ whole genome shotgun (WGS) entry which is preliminary data.</text>
</comment>
<dbReference type="Proteomes" id="UP000765509">
    <property type="component" value="Unassembled WGS sequence"/>
</dbReference>
<proteinExistence type="predicted"/>
<gene>
    <name evidence="2" type="ORF">O181_099792</name>
</gene>
<protein>
    <submittedName>
        <fullName evidence="2">Uncharacterized protein</fullName>
    </submittedName>
</protein>
<dbReference type="EMBL" id="AVOT02069069">
    <property type="protein sequence ID" value="MBW0560077.1"/>
    <property type="molecule type" value="Genomic_DNA"/>
</dbReference>
<name>A0A9Q3PGW1_9BASI</name>
<evidence type="ECO:0000313" key="3">
    <source>
        <dbReference type="Proteomes" id="UP000765509"/>
    </source>
</evidence>